<evidence type="ECO:0000256" key="1">
    <source>
        <dbReference type="ARBA" id="ARBA00034773"/>
    </source>
</evidence>
<comment type="similarity">
    <text evidence="1">Belongs to the senescence regulator S40 family.</text>
</comment>
<gene>
    <name evidence="2" type="ORF">IFM89_028662</name>
</gene>
<accession>A0A835H304</accession>
<dbReference type="Proteomes" id="UP000631114">
    <property type="component" value="Unassembled WGS sequence"/>
</dbReference>
<dbReference type="OrthoDB" id="672058at2759"/>
<organism evidence="2 3">
    <name type="scientific">Coptis chinensis</name>
    <dbReference type="NCBI Taxonomy" id="261450"/>
    <lineage>
        <taxon>Eukaryota</taxon>
        <taxon>Viridiplantae</taxon>
        <taxon>Streptophyta</taxon>
        <taxon>Embryophyta</taxon>
        <taxon>Tracheophyta</taxon>
        <taxon>Spermatophyta</taxon>
        <taxon>Magnoliopsida</taxon>
        <taxon>Ranunculales</taxon>
        <taxon>Ranunculaceae</taxon>
        <taxon>Coptidoideae</taxon>
        <taxon>Coptis</taxon>
    </lineage>
</organism>
<proteinExistence type="inferred from homology"/>
<evidence type="ECO:0000313" key="2">
    <source>
        <dbReference type="EMBL" id="KAF9589753.1"/>
    </source>
</evidence>
<comment type="caution">
    <text evidence="2">The sequence shown here is derived from an EMBL/GenBank/DDBJ whole genome shotgun (WGS) entry which is preliminary data.</text>
</comment>
<dbReference type="PANTHER" id="PTHR33083:SF49">
    <property type="entry name" value="SENESCENCE REGULATOR"/>
    <property type="match status" value="1"/>
</dbReference>
<dbReference type="EMBL" id="JADFTS010000009">
    <property type="protein sequence ID" value="KAF9589753.1"/>
    <property type="molecule type" value="Genomic_DNA"/>
</dbReference>
<dbReference type="GO" id="GO:0010150">
    <property type="term" value="P:leaf senescence"/>
    <property type="evidence" value="ECO:0007669"/>
    <property type="project" value="UniProtKB-ARBA"/>
</dbReference>
<evidence type="ECO:0008006" key="4">
    <source>
        <dbReference type="Google" id="ProtNLM"/>
    </source>
</evidence>
<dbReference type="Pfam" id="PF04520">
    <property type="entry name" value="Senescence_reg"/>
    <property type="match status" value="1"/>
</dbReference>
<reference evidence="2 3" key="1">
    <citation type="submission" date="2020-10" db="EMBL/GenBank/DDBJ databases">
        <title>The Coptis chinensis genome and diversification of protoberbering-type alkaloids.</title>
        <authorList>
            <person name="Wang B."/>
            <person name="Shu S."/>
            <person name="Song C."/>
            <person name="Liu Y."/>
        </authorList>
    </citation>
    <scope>NUCLEOTIDE SEQUENCE [LARGE SCALE GENOMIC DNA]</scope>
    <source>
        <strain evidence="2">HL-2020</strain>
        <tissue evidence="2">Leaf</tissue>
    </source>
</reference>
<keyword evidence="3" id="KW-1185">Reference proteome</keyword>
<name>A0A835H304_9MAGN</name>
<dbReference type="AlphaFoldDB" id="A0A835H304"/>
<evidence type="ECO:0000313" key="3">
    <source>
        <dbReference type="Proteomes" id="UP000631114"/>
    </source>
</evidence>
<dbReference type="InterPro" id="IPR007608">
    <property type="entry name" value="Senescence_reg_S40"/>
</dbReference>
<sequence length="125" mass="14734">MEEFQESEVLWPDHHDNNIHKRELQTLHTSFERKMSMKKTDSTHSRPIHIPEKSMCSLQSNWLEYDSFEDEEEEKMLPPHEMLARRLNGKMAFSVCTGNGRTLKGRDLSKVRNSILRRTGFLEAC</sequence>
<dbReference type="PANTHER" id="PTHR33083">
    <property type="entry name" value="EXPRESSED PROTEIN"/>
    <property type="match status" value="1"/>
</dbReference>
<protein>
    <recommendedName>
        <fullName evidence="4">Senescence regulator</fullName>
    </recommendedName>
</protein>